<reference evidence="1 2" key="1">
    <citation type="submission" date="2020-11" db="EMBL/GenBank/DDBJ databases">
        <title>Pseudonocardia abyssalis sp. nov. and Pseudonocardia oceani sp. nov., description and phylogenomic analysis of two novel actinomycetes isolated from the deep Southern Ocean.</title>
        <authorList>
            <person name="Parra J."/>
        </authorList>
    </citation>
    <scope>NUCLEOTIDE SEQUENCE [LARGE SCALE GENOMIC DNA]</scope>
    <source>
        <strain evidence="2">KRD185</strain>
    </source>
</reference>
<dbReference type="RefSeq" id="WP_218592509.1">
    <property type="nucleotide sequence ID" value="NZ_JADQDE010000178.1"/>
</dbReference>
<dbReference type="EMBL" id="JADQDF010000001">
    <property type="protein sequence ID" value="MBW0129051.1"/>
    <property type="molecule type" value="Genomic_DNA"/>
</dbReference>
<proteinExistence type="predicted"/>
<evidence type="ECO:0000313" key="1">
    <source>
        <dbReference type="EMBL" id="MBW0129051.1"/>
    </source>
</evidence>
<name>A0ABS6U9Y5_9PSEU</name>
<gene>
    <name evidence="1" type="ORF">I4I82_15390</name>
</gene>
<evidence type="ECO:0000313" key="2">
    <source>
        <dbReference type="Proteomes" id="UP000694300"/>
    </source>
</evidence>
<organism evidence="1 2">
    <name type="scientific">Pseudonocardia oceani</name>
    <dbReference type="NCBI Taxonomy" id="2792013"/>
    <lineage>
        <taxon>Bacteria</taxon>
        <taxon>Bacillati</taxon>
        <taxon>Actinomycetota</taxon>
        <taxon>Actinomycetes</taxon>
        <taxon>Pseudonocardiales</taxon>
        <taxon>Pseudonocardiaceae</taxon>
        <taxon>Pseudonocardia</taxon>
    </lineage>
</organism>
<comment type="caution">
    <text evidence="1">The sequence shown here is derived from an EMBL/GenBank/DDBJ whole genome shotgun (WGS) entry which is preliminary data.</text>
</comment>
<keyword evidence="2" id="KW-1185">Reference proteome</keyword>
<dbReference type="Proteomes" id="UP000694300">
    <property type="component" value="Unassembled WGS sequence"/>
</dbReference>
<evidence type="ECO:0008006" key="3">
    <source>
        <dbReference type="Google" id="ProtNLM"/>
    </source>
</evidence>
<protein>
    <recommendedName>
        <fullName evidence="3">Transcription factor zinc-finger domain-containing protein</fullName>
    </recommendedName>
</protein>
<accession>A0ABS6U9Y5</accession>
<sequence>MRELAVLVCSLCLDTWEPASVGAEEFDVIAADGCPTCGGWVWLGELVEVATP</sequence>